<gene>
    <name evidence="2" type="ORF">GOODEAATRI_034081</name>
</gene>
<keyword evidence="1" id="KW-1133">Transmembrane helix</keyword>
<feature type="transmembrane region" description="Helical" evidence="1">
    <location>
        <begin position="21"/>
        <end position="37"/>
    </location>
</feature>
<keyword evidence="1" id="KW-0812">Transmembrane</keyword>
<evidence type="ECO:0000313" key="2">
    <source>
        <dbReference type="EMBL" id="MEQ2170301.1"/>
    </source>
</evidence>
<sequence>MLGHKPFTLSEQMYKTSRKSLSIASFMFIFNILWKTIRTTSRKCANVELNRCCIRYMCMSLTDLPVTCVAHPSAFCGESVNDDGESEVVLQSGLRLSVMVRSHRMRILQIFRLICVLLLA</sequence>
<organism evidence="2 3">
    <name type="scientific">Goodea atripinnis</name>
    <dbReference type="NCBI Taxonomy" id="208336"/>
    <lineage>
        <taxon>Eukaryota</taxon>
        <taxon>Metazoa</taxon>
        <taxon>Chordata</taxon>
        <taxon>Craniata</taxon>
        <taxon>Vertebrata</taxon>
        <taxon>Euteleostomi</taxon>
        <taxon>Actinopterygii</taxon>
        <taxon>Neopterygii</taxon>
        <taxon>Teleostei</taxon>
        <taxon>Neoteleostei</taxon>
        <taxon>Acanthomorphata</taxon>
        <taxon>Ovalentaria</taxon>
        <taxon>Atherinomorphae</taxon>
        <taxon>Cyprinodontiformes</taxon>
        <taxon>Goodeidae</taxon>
        <taxon>Goodea</taxon>
    </lineage>
</organism>
<accession>A0ABV0NFZ9</accession>
<evidence type="ECO:0000256" key="1">
    <source>
        <dbReference type="SAM" id="Phobius"/>
    </source>
</evidence>
<reference evidence="2 3" key="1">
    <citation type="submission" date="2021-06" db="EMBL/GenBank/DDBJ databases">
        <authorList>
            <person name="Palmer J.M."/>
        </authorList>
    </citation>
    <scope>NUCLEOTIDE SEQUENCE [LARGE SCALE GENOMIC DNA]</scope>
    <source>
        <strain evidence="2 3">GA_2019</strain>
        <tissue evidence="2">Muscle</tissue>
    </source>
</reference>
<protein>
    <submittedName>
        <fullName evidence="2">Uncharacterized protein</fullName>
    </submittedName>
</protein>
<name>A0ABV0NFZ9_9TELE</name>
<evidence type="ECO:0000313" key="3">
    <source>
        <dbReference type="Proteomes" id="UP001476798"/>
    </source>
</evidence>
<proteinExistence type="predicted"/>
<keyword evidence="1" id="KW-0472">Membrane</keyword>
<dbReference type="Proteomes" id="UP001476798">
    <property type="component" value="Unassembled WGS sequence"/>
</dbReference>
<comment type="caution">
    <text evidence="2">The sequence shown here is derived from an EMBL/GenBank/DDBJ whole genome shotgun (WGS) entry which is preliminary data.</text>
</comment>
<keyword evidence="3" id="KW-1185">Reference proteome</keyword>
<dbReference type="EMBL" id="JAHRIO010037945">
    <property type="protein sequence ID" value="MEQ2170301.1"/>
    <property type="molecule type" value="Genomic_DNA"/>
</dbReference>